<evidence type="ECO:0000313" key="2">
    <source>
        <dbReference type="Proteomes" id="UP001320706"/>
    </source>
</evidence>
<dbReference type="EMBL" id="JAMKPW020000018">
    <property type="protein sequence ID" value="KAK8208948.1"/>
    <property type="molecule type" value="Genomic_DNA"/>
</dbReference>
<evidence type="ECO:0000313" key="1">
    <source>
        <dbReference type="EMBL" id="KAK8208948.1"/>
    </source>
</evidence>
<organism evidence="1 2">
    <name type="scientific">Zalaria obscura</name>
    <dbReference type="NCBI Taxonomy" id="2024903"/>
    <lineage>
        <taxon>Eukaryota</taxon>
        <taxon>Fungi</taxon>
        <taxon>Dikarya</taxon>
        <taxon>Ascomycota</taxon>
        <taxon>Pezizomycotina</taxon>
        <taxon>Dothideomycetes</taxon>
        <taxon>Dothideomycetidae</taxon>
        <taxon>Dothideales</taxon>
        <taxon>Zalariaceae</taxon>
        <taxon>Zalaria</taxon>
    </lineage>
</organism>
<reference evidence="1" key="1">
    <citation type="submission" date="2024-02" db="EMBL/GenBank/DDBJ databases">
        <title>Metagenome Assembled Genome of Zalaria obscura JY119.</title>
        <authorList>
            <person name="Vighnesh L."/>
            <person name="Jagadeeshwari U."/>
            <person name="Venkata Ramana C."/>
            <person name="Sasikala C."/>
        </authorList>
    </citation>
    <scope>NUCLEOTIDE SEQUENCE</scope>
    <source>
        <strain evidence="1">JY119</strain>
    </source>
</reference>
<keyword evidence="2" id="KW-1185">Reference proteome</keyword>
<name>A0ACC3SD06_9PEZI</name>
<protein>
    <submittedName>
        <fullName evidence="1">Uncharacterized protein</fullName>
    </submittedName>
</protein>
<sequence length="507" mass="57281">MPRTSNTLFTGRDAILDSMNKALLAPRTTSSETLRRVFVLLGIGGSGKSEVAVKFAEMHRESFWGVFWVDADTPQSAESGFEKIAEACKPPDSSIDGVRDWLANTRKSWLLVLDNCDNSDIDYNRYLPPTERGMVIMTTRLPECKKHGITERIDQMEHQDGVKLLLKASHVLNTKWEQEQASAESVTRLLGFHALALVHAGSYINSGHCTLSQYPKIYEDQQRRLFEYKPRQMRSRYGSVYAIFEVSASALKAASSQDDTSALALQLLEVLAFMHRDNVQEIFFERASEWIPLQEAADLLEKIVDARKTLEASDEDRLVAQHSLATLYSRLGERQKAIPLLEEIIRIRKTTLEPEDSHLLGSQHALARAYSDTGEYQKAITLLEEVVRIRETTLKPEHPGRLSSQHELARAYSETGEYQKAITLLEEIVRIGETTLKPGHPERLKSQYNLALDYAEVCQYEKAKGILEKSTTTPLPIAAGSALKHLHAFNHTSQPTWLVRSLFEDML</sequence>
<dbReference type="Proteomes" id="UP001320706">
    <property type="component" value="Unassembled WGS sequence"/>
</dbReference>
<accession>A0ACC3SD06</accession>
<proteinExistence type="predicted"/>
<comment type="caution">
    <text evidence="1">The sequence shown here is derived from an EMBL/GenBank/DDBJ whole genome shotgun (WGS) entry which is preliminary data.</text>
</comment>
<gene>
    <name evidence="1" type="ORF">M8818_003911</name>
</gene>